<dbReference type="FunFam" id="2.40.50.140:FF:000051">
    <property type="entry name" value="RNA-binding transcriptional accessory protein"/>
    <property type="match status" value="1"/>
</dbReference>
<feature type="domain" description="S1 motif" evidence="3">
    <location>
        <begin position="235"/>
        <end position="307"/>
    </location>
</feature>
<name>A0A1Z5JSD4_FISSO</name>
<dbReference type="Pfam" id="PF00575">
    <property type="entry name" value="S1"/>
    <property type="match status" value="2"/>
</dbReference>
<comment type="function">
    <text evidence="1">Associates with the EF-Tu.GDP complex and induces the exchange of GDP to GTP. It remains bound to the aminoacyl-tRNA.EF-Tu.GTP complex up to the GTP hydrolysis stage on the ribosome.</text>
</comment>
<proteinExistence type="predicted"/>
<dbReference type="InterPro" id="IPR012340">
    <property type="entry name" value="NA-bd_OB-fold"/>
</dbReference>
<dbReference type="InParanoid" id="A0A1Z5JSD4"/>
<dbReference type="GO" id="GO:0005840">
    <property type="term" value="C:ribosome"/>
    <property type="evidence" value="ECO:0007669"/>
    <property type="project" value="UniProtKB-KW"/>
</dbReference>
<accession>A0A1Z5JSD4</accession>
<evidence type="ECO:0000256" key="1">
    <source>
        <dbReference type="ARBA" id="ARBA00025453"/>
    </source>
</evidence>
<protein>
    <submittedName>
        <fullName evidence="4">Small subunit ribosomal protein S1</fullName>
    </submittedName>
</protein>
<keyword evidence="5" id="KW-1185">Reference proteome</keyword>
<dbReference type="AlphaFoldDB" id="A0A1Z5JSD4"/>
<dbReference type="GO" id="GO:0003729">
    <property type="term" value="F:mRNA binding"/>
    <property type="evidence" value="ECO:0007669"/>
    <property type="project" value="TreeGrafter"/>
</dbReference>
<dbReference type="InterPro" id="IPR050437">
    <property type="entry name" value="Ribos_protein_bS1-like"/>
</dbReference>
<keyword evidence="4" id="KW-0687">Ribonucleoprotein</keyword>
<evidence type="ECO:0000313" key="4">
    <source>
        <dbReference type="EMBL" id="GAX16796.1"/>
    </source>
</evidence>
<feature type="domain" description="S1 motif" evidence="3">
    <location>
        <begin position="139"/>
        <end position="209"/>
    </location>
</feature>
<evidence type="ECO:0000313" key="5">
    <source>
        <dbReference type="Proteomes" id="UP000198406"/>
    </source>
</evidence>
<keyword evidence="4" id="KW-0689">Ribosomal protein</keyword>
<dbReference type="PANTHER" id="PTHR10724">
    <property type="entry name" value="30S RIBOSOMAL PROTEIN S1"/>
    <property type="match status" value="1"/>
</dbReference>
<dbReference type="Gene3D" id="2.40.50.140">
    <property type="entry name" value="Nucleic acid-binding proteins"/>
    <property type="match status" value="2"/>
</dbReference>
<organism evidence="4 5">
    <name type="scientific">Fistulifera solaris</name>
    <name type="common">Oleaginous diatom</name>
    <dbReference type="NCBI Taxonomy" id="1519565"/>
    <lineage>
        <taxon>Eukaryota</taxon>
        <taxon>Sar</taxon>
        <taxon>Stramenopiles</taxon>
        <taxon>Ochrophyta</taxon>
        <taxon>Bacillariophyta</taxon>
        <taxon>Bacillariophyceae</taxon>
        <taxon>Bacillariophycidae</taxon>
        <taxon>Naviculales</taxon>
        <taxon>Naviculaceae</taxon>
        <taxon>Fistulifera</taxon>
    </lineage>
</organism>
<evidence type="ECO:0000256" key="2">
    <source>
        <dbReference type="SAM" id="SignalP"/>
    </source>
</evidence>
<dbReference type="OrthoDB" id="995477at2759"/>
<sequence length="320" mass="36846">MLNIFFIVCLLLAHSQVRAFTPCCRHRLTPSTLRALQATDADISVLWTDDDEDQPTQPVEEKIKSSRWDSLNPRVKERLVKAGQERAIVNKKKRESDQTKKRRMMMFVKEQQREKKRASKVQRPLPFDDRTPLTALIPGMEVTGIVISLTKFGAYIDIGTECDGLLHVSQISRDVFVEHPKQILTPGDEVTVRVRSISPEKKKLHLSMLPEDILREETSDDFAKNRIPLVDIQVDDELWGEFKRITDFGAYVEVGAEVDAFLHFMDHPAFGWSKGSHPSEFMKVGDRVRIWVSDLDFEQRRIKVTANRPSYLPGPRRELP</sequence>
<dbReference type="SUPFAM" id="SSF50249">
    <property type="entry name" value="Nucleic acid-binding proteins"/>
    <property type="match status" value="2"/>
</dbReference>
<comment type="caution">
    <text evidence="4">The sequence shown here is derived from an EMBL/GenBank/DDBJ whole genome shotgun (WGS) entry which is preliminary data.</text>
</comment>
<dbReference type="EMBL" id="BDSP01000111">
    <property type="protein sequence ID" value="GAX16796.1"/>
    <property type="molecule type" value="Genomic_DNA"/>
</dbReference>
<dbReference type="GO" id="GO:0003735">
    <property type="term" value="F:structural constituent of ribosome"/>
    <property type="evidence" value="ECO:0007669"/>
    <property type="project" value="TreeGrafter"/>
</dbReference>
<dbReference type="PROSITE" id="PS50126">
    <property type="entry name" value="S1"/>
    <property type="match status" value="2"/>
</dbReference>
<gene>
    <name evidence="4" type="ORF">FisN_5Hh167</name>
</gene>
<feature type="chain" id="PRO_5013323594" evidence="2">
    <location>
        <begin position="20"/>
        <end position="320"/>
    </location>
</feature>
<dbReference type="InterPro" id="IPR003029">
    <property type="entry name" value="S1_domain"/>
</dbReference>
<keyword evidence="2" id="KW-0732">Signal</keyword>
<dbReference type="Proteomes" id="UP000198406">
    <property type="component" value="Unassembled WGS sequence"/>
</dbReference>
<dbReference type="GO" id="GO:0005737">
    <property type="term" value="C:cytoplasm"/>
    <property type="evidence" value="ECO:0007669"/>
    <property type="project" value="UniProtKB-ARBA"/>
</dbReference>
<feature type="signal peptide" evidence="2">
    <location>
        <begin position="1"/>
        <end position="19"/>
    </location>
</feature>
<evidence type="ECO:0000259" key="3">
    <source>
        <dbReference type="PROSITE" id="PS50126"/>
    </source>
</evidence>
<reference evidence="4 5" key="1">
    <citation type="journal article" date="2015" name="Plant Cell">
        <title>Oil accumulation by the oleaginous diatom Fistulifera solaris as revealed by the genome and transcriptome.</title>
        <authorList>
            <person name="Tanaka T."/>
            <person name="Maeda Y."/>
            <person name="Veluchamy A."/>
            <person name="Tanaka M."/>
            <person name="Abida H."/>
            <person name="Marechal E."/>
            <person name="Bowler C."/>
            <person name="Muto M."/>
            <person name="Sunaga Y."/>
            <person name="Tanaka M."/>
            <person name="Yoshino T."/>
            <person name="Taniguchi T."/>
            <person name="Fukuda Y."/>
            <person name="Nemoto M."/>
            <person name="Matsumoto M."/>
            <person name="Wong P.S."/>
            <person name="Aburatani S."/>
            <person name="Fujibuchi W."/>
        </authorList>
    </citation>
    <scope>NUCLEOTIDE SEQUENCE [LARGE SCALE GENOMIC DNA]</scope>
    <source>
        <strain evidence="4 5">JPCC DA0580</strain>
    </source>
</reference>
<dbReference type="SMART" id="SM00316">
    <property type="entry name" value="S1"/>
    <property type="match status" value="2"/>
</dbReference>
<dbReference type="GO" id="GO:0006412">
    <property type="term" value="P:translation"/>
    <property type="evidence" value="ECO:0007669"/>
    <property type="project" value="TreeGrafter"/>
</dbReference>